<accession>A0A1Q1N512</accession>
<dbReference type="EMBL" id="KU904453">
    <property type="protein sequence ID" value="AQM49834.1"/>
    <property type="molecule type" value="Genomic_DNA"/>
</dbReference>
<reference evidence="1" key="2">
    <citation type="submission" date="2016-03" db="EMBL/GenBank/DDBJ databases">
        <authorList>
            <person name="Ploux O."/>
        </authorList>
    </citation>
    <scope>NUCLEOTIDE SEQUENCE</scope>
</reference>
<dbReference type="AlphaFoldDB" id="A0A1Q1N512"/>
<organism evidence="1">
    <name type="scientific">Peltigera membranacea</name>
    <dbReference type="NCBI Taxonomy" id="161997"/>
    <lineage>
        <taxon>Eukaryota</taxon>
        <taxon>Fungi</taxon>
        <taxon>Dikarya</taxon>
        <taxon>Ascomycota</taxon>
        <taxon>Pezizomycotina</taxon>
        <taxon>Lecanoromycetes</taxon>
        <taxon>OSLEUM clade</taxon>
        <taxon>Lecanoromycetidae</taxon>
        <taxon>Peltigerales</taxon>
        <taxon>Peltigerineae</taxon>
        <taxon>Peltigeraceae</taxon>
        <taxon>Peltigera</taxon>
    </lineage>
</organism>
<gene>
    <name evidence="1" type="primary">msn2</name>
    <name evidence="1" type="synonym">seb1</name>
</gene>
<name>A0A1Q1N512_9LECA</name>
<reference evidence="1" key="1">
    <citation type="journal article" date="2016" name="Fungal Biol.">
        <title>Fungal and cyanobacterial gene expression in a lichen symbiosis: Effect of temperature and location.</title>
        <authorList>
            <person name="Steinhauser S.S."/>
            <person name="Andresson O.S."/>
            <person name="Palsson A."/>
            <person name="Werth S."/>
        </authorList>
    </citation>
    <scope>NUCLEOTIDE SEQUENCE</scope>
</reference>
<evidence type="ECO:0000313" key="1">
    <source>
        <dbReference type="EMBL" id="AQM49834.1"/>
    </source>
</evidence>
<protein>
    <submittedName>
        <fullName evidence="1">Stress-responsive transcriptional activator MSN2</fullName>
    </submittedName>
</protein>
<proteinExistence type="predicted"/>
<sequence>MEAIHPSQGLGHPSFFYYNPEFNADQRQHGHFPPHPSAVQDDVHFQQQGYQQDVMNGQSQKMFARRLSTSSSIYLQSQPQHMEGNFTPMASPRPLHQRPSFLGSQDGLQLSLDTESITPDLHLYPSTPPLSVSGSSVSSPPSTCSVLPTPVSGPFFTMLENLEGVKEGCVGDVTSQILAGGDWSRTFSPPLTPGKPFLRNYTIAICSRVAKYADCKFKTKDYYISKNTLA</sequence>